<accession>I4C831</accession>
<organism evidence="1 2">
    <name type="scientific">Desulfomonile tiedjei (strain ATCC 49306 / DSM 6799 / DCB-1)</name>
    <dbReference type="NCBI Taxonomy" id="706587"/>
    <lineage>
        <taxon>Bacteria</taxon>
        <taxon>Pseudomonadati</taxon>
        <taxon>Thermodesulfobacteriota</taxon>
        <taxon>Desulfomonilia</taxon>
        <taxon>Desulfomonilales</taxon>
        <taxon>Desulfomonilaceae</taxon>
        <taxon>Desulfomonile</taxon>
    </lineage>
</organism>
<evidence type="ECO:0000313" key="2">
    <source>
        <dbReference type="Proteomes" id="UP000006055"/>
    </source>
</evidence>
<proteinExistence type="predicted"/>
<dbReference type="Pfam" id="PF06262">
    <property type="entry name" value="Zincin_1"/>
    <property type="match status" value="1"/>
</dbReference>
<evidence type="ECO:0008006" key="3">
    <source>
        <dbReference type="Google" id="ProtNLM"/>
    </source>
</evidence>
<dbReference type="Proteomes" id="UP000006055">
    <property type="component" value="Chromosome"/>
</dbReference>
<reference evidence="2" key="1">
    <citation type="submission" date="2012-06" db="EMBL/GenBank/DDBJ databases">
        <title>Complete sequence of chromosome of Desulfomonile tiedjei DSM 6799.</title>
        <authorList>
            <person name="Lucas S."/>
            <person name="Copeland A."/>
            <person name="Lapidus A."/>
            <person name="Glavina del Rio T."/>
            <person name="Dalin E."/>
            <person name="Tice H."/>
            <person name="Bruce D."/>
            <person name="Goodwin L."/>
            <person name="Pitluck S."/>
            <person name="Peters L."/>
            <person name="Ovchinnikova G."/>
            <person name="Zeytun A."/>
            <person name="Lu M."/>
            <person name="Kyrpides N."/>
            <person name="Mavromatis K."/>
            <person name="Ivanova N."/>
            <person name="Brettin T."/>
            <person name="Detter J.C."/>
            <person name="Han C."/>
            <person name="Larimer F."/>
            <person name="Land M."/>
            <person name="Hauser L."/>
            <person name="Markowitz V."/>
            <person name="Cheng J.-F."/>
            <person name="Hugenholtz P."/>
            <person name="Woyke T."/>
            <person name="Wu D."/>
            <person name="Spring S."/>
            <person name="Schroeder M."/>
            <person name="Brambilla E."/>
            <person name="Klenk H.-P."/>
            <person name="Eisen J.A."/>
        </authorList>
    </citation>
    <scope>NUCLEOTIDE SEQUENCE [LARGE SCALE GENOMIC DNA]</scope>
    <source>
        <strain evidence="2">ATCC 49306 / DSM 6799 / DCB-1</strain>
    </source>
</reference>
<dbReference type="Gene3D" id="3.30.2010.20">
    <property type="match status" value="1"/>
</dbReference>
<dbReference type="EMBL" id="CP003360">
    <property type="protein sequence ID" value="AFM25722.1"/>
    <property type="molecule type" value="Genomic_DNA"/>
</dbReference>
<dbReference type="InterPro" id="IPR010428">
    <property type="entry name" value="Zincin_1"/>
</dbReference>
<dbReference type="AlphaFoldDB" id="I4C831"/>
<dbReference type="KEGG" id="dti:Desti_3058"/>
<name>I4C831_DESTA</name>
<keyword evidence="2" id="KW-1185">Reference proteome</keyword>
<evidence type="ECO:0000313" key="1">
    <source>
        <dbReference type="EMBL" id="AFM25722.1"/>
    </source>
</evidence>
<sequence length="124" mass="14092">MTPELFNKAVAKAIEELPAIFQEKMENVEVIVEDFPDRETMESLQLASRWELLGLYVGVPISQRSVFAATYLPDRIYLYRRPIIAAAGSSHMIVTAVRDVLLHEIGHHFGFDDEELGKMTGEDR</sequence>
<dbReference type="eggNOG" id="COG3824">
    <property type="taxonomic scope" value="Bacteria"/>
</dbReference>
<dbReference type="OrthoDB" id="9806895at2"/>
<dbReference type="STRING" id="706587.Desti_3058"/>
<gene>
    <name evidence="1" type="ordered locus">Desti_3058</name>
</gene>
<protein>
    <recommendedName>
        <fullName evidence="3">Metallopeptidase family protein</fullName>
    </recommendedName>
</protein>
<dbReference type="SUPFAM" id="SSF55486">
    <property type="entry name" value="Metalloproteases ('zincins'), catalytic domain"/>
    <property type="match status" value="1"/>
</dbReference>
<dbReference type="InterPro" id="IPR038555">
    <property type="entry name" value="Zincin_1_sf"/>
</dbReference>
<dbReference type="RefSeq" id="WP_014810859.1">
    <property type="nucleotide sequence ID" value="NC_018025.1"/>
</dbReference>
<dbReference type="CDD" id="cd12952">
    <property type="entry name" value="MMP_ACEL2062"/>
    <property type="match status" value="1"/>
</dbReference>
<dbReference type="HOGENOM" id="CLU_123836_1_0_7"/>